<dbReference type="SUPFAM" id="SSF47973">
    <property type="entry name" value="Ribosomal protein S7"/>
    <property type="match status" value="1"/>
</dbReference>
<dbReference type="RefSeq" id="XP_033596355.1">
    <property type="nucleotide sequence ID" value="XM_033749665.1"/>
</dbReference>
<evidence type="ECO:0000256" key="3">
    <source>
        <dbReference type="ARBA" id="ARBA00023274"/>
    </source>
</evidence>
<dbReference type="AlphaFoldDB" id="A0A6A6VW16"/>
<evidence type="ECO:0000259" key="5">
    <source>
        <dbReference type="Pfam" id="PF00177"/>
    </source>
</evidence>
<evidence type="ECO:0000313" key="6">
    <source>
        <dbReference type="EMBL" id="KAF2753904.1"/>
    </source>
</evidence>
<dbReference type="InterPro" id="IPR047988">
    <property type="entry name" value="Ribosomal_uS7m_fungi"/>
</dbReference>
<feature type="region of interest" description="Disordered" evidence="4">
    <location>
        <begin position="144"/>
        <end position="203"/>
    </location>
</feature>
<accession>A0A6A6VW16</accession>
<gene>
    <name evidence="6" type="ORF">EJ05DRAFT_541471</name>
</gene>
<sequence>MTQPLEAKLTPQDIDWKLAQRAHTEICFSKLIAGIGCSPTDEDLDGEKSVFSYDEWSVYMRAFGSMYRKLGTSMDGFCRYVHLSKSAFGEKHQLFIPSIIMTPRINLFSASRSLVLRSKPSCALSRGSQVVSRQTVPASCRSYAESKLPKAEPGQKGMNEESLPHVSEEAAAVAGTTGGTGPDLSQGTPVEEAVKGEQKTQDNLPKVMQQEIKQANKPSGSRPFSTSARQSQLEPMQTFPAGLMASSAPPAISGFKFEPVQMPIPREQVMKYRYHDVVEQVTNHIMIDGKKSQAQRHVNVVLERLSLSSPPVYNPSTPLLPGTPPPSHLPLNPILYMTLAIDAVAPLVKVKQLRGLAGGGRALQMPIPLSKRVRRRIAIGWIISAATSKKGNGANKDAFGQRLADEMIAVVEGKSSVWQKRLEFHKMATTARANVGFKFHKRKFDDSDITFWRTNTSRGTSRFGLWLVHELLKLQSMGTSSQSIRCMIRNDSSSIHLVRNQHPVNQATFQKTTPQ</sequence>
<evidence type="ECO:0000256" key="4">
    <source>
        <dbReference type="SAM" id="MobiDB-lite"/>
    </source>
</evidence>
<dbReference type="CDD" id="cd14868">
    <property type="entry name" value="uS7_Mitochondria_Fungi"/>
    <property type="match status" value="1"/>
</dbReference>
<name>A0A6A6VW16_9PEZI</name>
<organism evidence="6 7">
    <name type="scientific">Pseudovirgaria hyperparasitica</name>
    <dbReference type="NCBI Taxonomy" id="470096"/>
    <lineage>
        <taxon>Eukaryota</taxon>
        <taxon>Fungi</taxon>
        <taxon>Dikarya</taxon>
        <taxon>Ascomycota</taxon>
        <taxon>Pezizomycotina</taxon>
        <taxon>Dothideomycetes</taxon>
        <taxon>Dothideomycetes incertae sedis</taxon>
        <taxon>Acrospermales</taxon>
        <taxon>Acrospermaceae</taxon>
        <taxon>Pseudovirgaria</taxon>
    </lineage>
</organism>
<protein>
    <submittedName>
        <fullName evidence="6">Ribosomal protein S7</fullName>
    </submittedName>
</protein>
<dbReference type="EMBL" id="ML996582">
    <property type="protein sequence ID" value="KAF2753904.1"/>
    <property type="molecule type" value="Genomic_DNA"/>
</dbReference>
<dbReference type="Proteomes" id="UP000799437">
    <property type="component" value="Unassembled WGS sequence"/>
</dbReference>
<evidence type="ECO:0000256" key="1">
    <source>
        <dbReference type="ARBA" id="ARBA00007151"/>
    </source>
</evidence>
<dbReference type="InterPro" id="IPR036823">
    <property type="entry name" value="Ribosomal_uS7_dom_sf"/>
</dbReference>
<feature type="compositionally biased region" description="Basic and acidic residues" evidence="4">
    <location>
        <begin position="158"/>
        <end position="168"/>
    </location>
</feature>
<dbReference type="GO" id="GO:0005840">
    <property type="term" value="C:ribosome"/>
    <property type="evidence" value="ECO:0007669"/>
    <property type="project" value="UniProtKB-KW"/>
</dbReference>
<dbReference type="InterPro" id="IPR000235">
    <property type="entry name" value="Ribosomal_uS7"/>
</dbReference>
<dbReference type="GO" id="GO:0006412">
    <property type="term" value="P:translation"/>
    <property type="evidence" value="ECO:0007669"/>
    <property type="project" value="InterPro"/>
</dbReference>
<keyword evidence="2 6" id="KW-0689">Ribosomal protein</keyword>
<dbReference type="InterPro" id="IPR023798">
    <property type="entry name" value="Ribosomal_uS7_dom"/>
</dbReference>
<comment type="similarity">
    <text evidence="1">Belongs to the universal ribosomal protein uS7 family.</text>
</comment>
<dbReference type="GeneID" id="54490719"/>
<feature type="domain" description="Small ribosomal subunit protein uS7" evidence="5">
    <location>
        <begin position="269"/>
        <end position="432"/>
    </location>
</feature>
<dbReference type="PANTHER" id="PTHR11205">
    <property type="entry name" value="RIBOSOMAL PROTEIN S7"/>
    <property type="match status" value="1"/>
</dbReference>
<evidence type="ECO:0000256" key="2">
    <source>
        <dbReference type="ARBA" id="ARBA00022980"/>
    </source>
</evidence>
<evidence type="ECO:0000313" key="7">
    <source>
        <dbReference type="Proteomes" id="UP000799437"/>
    </source>
</evidence>
<proteinExistence type="inferred from homology"/>
<keyword evidence="3" id="KW-0687">Ribonucleoprotein</keyword>
<dbReference type="Pfam" id="PF00177">
    <property type="entry name" value="Ribosomal_S7"/>
    <property type="match status" value="1"/>
</dbReference>
<dbReference type="Gene3D" id="1.10.455.10">
    <property type="entry name" value="Ribosomal protein S7 domain"/>
    <property type="match status" value="1"/>
</dbReference>
<keyword evidence="7" id="KW-1185">Reference proteome</keyword>
<dbReference type="OrthoDB" id="9972728at2759"/>
<dbReference type="GO" id="GO:1990904">
    <property type="term" value="C:ribonucleoprotein complex"/>
    <property type="evidence" value="ECO:0007669"/>
    <property type="project" value="UniProtKB-KW"/>
</dbReference>
<reference evidence="6" key="1">
    <citation type="journal article" date="2020" name="Stud. Mycol.">
        <title>101 Dothideomycetes genomes: a test case for predicting lifestyles and emergence of pathogens.</title>
        <authorList>
            <person name="Haridas S."/>
            <person name="Albert R."/>
            <person name="Binder M."/>
            <person name="Bloem J."/>
            <person name="Labutti K."/>
            <person name="Salamov A."/>
            <person name="Andreopoulos B."/>
            <person name="Baker S."/>
            <person name="Barry K."/>
            <person name="Bills G."/>
            <person name="Bluhm B."/>
            <person name="Cannon C."/>
            <person name="Castanera R."/>
            <person name="Culley D."/>
            <person name="Daum C."/>
            <person name="Ezra D."/>
            <person name="Gonzalez J."/>
            <person name="Henrissat B."/>
            <person name="Kuo A."/>
            <person name="Liang C."/>
            <person name="Lipzen A."/>
            <person name="Lutzoni F."/>
            <person name="Magnuson J."/>
            <person name="Mondo S."/>
            <person name="Nolan M."/>
            <person name="Ohm R."/>
            <person name="Pangilinan J."/>
            <person name="Park H.-J."/>
            <person name="Ramirez L."/>
            <person name="Alfaro M."/>
            <person name="Sun H."/>
            <person name="Tritt A."/>
            <person name="Yoshinaga Y."/>
            <person name="Zwiers L.-H."/>
            <person name="Turgeon B."/>
            <person name="Goodwin S."/>
            <person name="Spatafora J."/>
            <person name="Crous P."/>
            <person name="Grigoriev I."/>
        </authorList>
    </citation>
    <scope>NUCLEOTIDE SEQUENCE</scope>
    <source>
        <strain evidence="6">CBS 121739</strain>
    </source>
</reference>